<proteinExistence type="predicted"/>
<evidence type="ECO:0000259" key="1">
    <source>
        <dbReference type="Pfam" id="PF14321"/>
    </source>
</evidence>
<gene>
    <name evidence="2" type="ORF">TSA66_20125</name>
</gene>
<dbReference type="AlphaFoldDB" id="A0A0C1Y6M1"/>
<keyword evidence="3" id="KW-1185">Reference proteome</keyword>
<dbReference type="Pfam" id="PF14321">
    <property type="entry name" value="DUF4382"/>
    <property type="match status" value="1"/>
</dbReference>
<name>A0A0C1Y6M1_9BURK</name>
<reference evidence="2 3" key="1">
    <citation type="submission" date="2014-12" db="EMBL/GenBank/DDBJ databases">
        <title>Denitrispirillum autotrophicum gen. nov., sp. nov., Denitrifying, Facultatively Autotrophic Bacteria Isolated from Rice Paddy Soil.</title>
        <authorList>
            <person name="Ishii S."/>
            <person name="Ashida N."/>
            <person name="Ohno H."/>
            <person name="Otsuka S."/>
            <person name="Yokota A."/>
            <person name="Senoo K."/>
        </authorList>
    </citation>
    <scope>NUCLEOTIDE SEQUENCE [LARGE SCALE GENOMIC DNA]</scope>
    <source>
        <strain evidence="2 3">TSA66</strain>
    </source>
</reference>
<dbReference type="EMBL" id="JWJG01000028">
    <property type="protein sequence ID" value="KIF82608.1"/>
    <property type="molecule type" value="Genomic_DNA"/>
</dbReference>
<accession>A0A0C1Y6M1</accession>
<evidence type="ECO:0000313" key="3">
    <source>
        <dbReference type="Proteomes" id="UP000031572"/>
    </source>
</evidence>
<sequence>MALGLTGLLSACGGGGDSTAAQGTLQVKLTDAPACGFDNVYVTVSKVRVNQSTSATEGDGGWQDIVLTAPKKIDLLTLTNGLTTDLGIKTLPAGRYTQVRLVLEKNTSAPSANSVVVGGQAKALSTPSGQTSGLKVNIKDGGFEVAANSTVDLMLDFDACKSIVAEGNGNYSLKPVITAFPLLAEAGVTGIAGSVAAGLSAPLVTAQQNGVVVKATVPTADGKFDLSPLPASSASYVVVLTADGRTTSAITGVPVTSGQKTSIGTTITPTASAMRTISGTSTPVAAQALVRATQNYSNGTAVEVGFKNADAGTGQYSLSVPVEAPLLGSYSTSAITLAPDAPATAGKYTVEASATGYASQAANVDVSSANATVDFPLVPAP</sequence>
<dbReference type="InterPro" id="IPR025491">
    <property type="entry name" value="DUF4382"/>
</dbReference>
<protein>
    <recommendedName>
        <fullName evidence="1">DUF4382 domain-containing protein</fullName>
    </recommendedName>
</protein>
<dbReference type="Proteomes" id="UP000031572">
    <property type="component" value="Unassembled WGS sequence"/>
</dbReference>
<dbReference type="STRING" id="709839.TSA66_20125"/>
<evidence type="ECO:0000313" key="2">
    <source>
        <dbReference type="EMBL" id="KIF82608.1"/>
    </source>
</evidence>
<comment type="caution">
    <text evidence="2">The sequence shown here is derived from an EMBL/GenBank/DDBJ whole genome shotgun (WGS) entry which is preliminary data.</text>
</comment>
<dbReference type="OrthoDB" id="2111471at2"/>
<feature type="domain" description="DUF4382" evidence="1">
    <location>
        <begin position="22"/>
        <end position="175"/>
    </location>
</feature>
<organism evidence="2 3">
    <name type="scientific">Noviherbaspirillum autotrophicum</name>
    <dbReference type="NCBI Taxonomy" id="709839"/>
    <lineage>
        <taxon>Bacteria</taxon>
        <taxon>Pseudomonadati</taxon>
        <taxon>Pseudomonadota</taxon>
        <taxon>Betaproteobacteria</taxon>
        <taxon>Burkholderiales</taxon>
        <taxon>Oxalobacteraceae</taxon>
        <taxon>Noviherbaspirillum</taxon>
    </lineage>
</organism>
<dbReference type="Gene3D" id="2.60.40.1120">
    <property type="entry name" value="Carboxypeptidase-like, regulatory domain"/>
    <property type="match status" value="1"/>
</dbReference>